<reference evidence="1 2" key="1">
    <citation type="submission" date="2021-06" db="EMBL/GenBank/DDBJ databases">
        <title>Caerostris extrusa draft genome.</title>
        <authorList>
            <person name="Kono N."/>
            <person name="Arakawa K."/>
        </authorList>
    </citation>
    <scope>NUCLEOTIDE SEQUENCE [LARGE SCALE GENOMIC DNA]</scope>
</reference>
<protein>
    <submittedName>
        <fullName evidence="1">Uncharacterized protein</fullName>
    </submittedName>
</protein>
<gene>
    <name evidence="1" type="ORF">CEXT_308871</name>
</gene>
<dbReference type="Proteomes" id="UP001054945">
    <property type="component" value="Unassembled WGS sequence"/>
</dbReference>
<comment type="caution">
    <text evidence="1">The sequence shown here is derived from an EMBL/GenBank/DDBJ whole genome shotgun (WGS) entry which is preliminary data.</text>
</comment>
<organism evidence="1 2">
    <name type="scientific">Caerostris extrusa</name>
    <name type="common">Bark spider</name>
    <name type="synonym">Caerostris bankana</name>
    <dbReference type="NCBI Taxonomy" id="172846"/>
    <lineage>
        <taxon>Eukaryota</taxon>
        <taxon>Metazoa</taxon>
        <taxon>Ecdysozoa</taxon>
        <taxon>Arthropoda</taxon>
        <taxon>Chelicerata</taxon>
        <taxon>Arachnida</taxon>
        <taxon>Araneae</taxon>
        <taxon>Araneomorphae</taxon>
        <taxon>Entelegynae</taxon>
        <taxon>Araneoidea</taxon>
        <taxon>Araneidae</taxon>
        <taxon>Caerostris</taxon>
    </lineage>
</organism>
<evidence type="ECO:0000313" key="1">
    <source>
        <dbReference type="EMBL" id="GIY50281.1"/>
    </source>
</evidence>
<dbReference type="EMBL" id="BPLR01011958">
    <property type="protein sequence ID" value="GIY50281.1"/>
    <property type="molecule type" value="Genomic_DNA"/>
</dbReference>
<sequence>MLEHDQYFFMVITKRPCFLTNSWKQHMRCLEYRTGMLKDLTQRPSQVVWSVCSFFSCLLIVSVSSWSRAPPEFCNDLAQMLLLNQCNSSNNLHIVASQKIYLKRNKTAIISKALGFGESEQ</sequence>
<keyword evidence="2" id="KW-1185">Reference proteome</keyword>
<name>A0AAV4TYI3_CAEEX</name>
<proteinExistence type="predicted"/>
<accession>A0AAV4TYI3</accession>
<dbReference type="AlphaFoldDB" id="A0AAV4TYI3"/>
<evidence type="ECO:0000313" key="2">
    <source>
        <dbReference type="Proteomes" id="UP001054945"/>
    </source>
</evidence>